<keyword evidence="1" id="KW-0805">Transcription regulation</keyword>
<reference evidence="5" key="1">
    <citation type="journal article" date="2020" name="mSystems">
        <title>Genome- and Community-Level Interaction Insights into Carbon Utilization and Element Cycling Functions of Hydrothermarchaeota in Hydrothermal Sediment.</title>
        <authorList>
            <person name="Zhou Z."/>
            <person name="Liu Y."/>
            <person name="Xu W."/>
            <person name="Pan J."/>
            <person name="Luo Z.H."/>
            <person name="Li M."/>
        </authorList>
    </citation>
    <scope>NUCLEOTIDE SEQUENCE [LARGE SCALE GENOMIC DNA]</scope>
    <source>
        <strain evidence="5">SpSt-503</strain>
    </source>
</reference>
<evidence type="ECO:0000256" key="3">
    <source>
        <dbReference type="ARBA" id="ARBA00023163"/>
    </source>
</evidence>
<dbReference type="PRINTS" id="PR00032">
    <property type="entry name" value="HTHARAC"/>
</dbReference>
<proteinExistence type="predicted"/>
<dbReference type="SMART" id="SM00342">
    <property type="entry name" value="HTH_ARAC"/>
    <property type="match status" value="1"/>
</dbReference>
<keyword evidence="3" id="KW-0804">Transcription</keyword>
<dbReference type="PROSITE" id="PS01124">
    <property type="entry name" value="HTH_ARAC_FAMILY_2"/>
    <property type="match status" value="1"/>
</dbReference>
<gene>
    <name evidence="5" type="ORF">ENS59_13965</name>
</gene>
<dbReference type="InterPro" id="IPR014710">
    <property type="entry name" value="RmlC-like_jellyroll"/>
</dbReference>
<protein>
    <submittedName>
        <fullName evidence="5">AraC family transcriptional regulator</fullName>
    </submittedName>
</protein>
<dbReference type="InterPro" id="IPR020449">
    <property type="entry name" value="Tscrpt_reg_AraC-type_HTH"/>
</dbReference>
<dbReference type="PANTHER" id="PTHR43280:SF2">
    <property type="entry name" value="HTH-TYPE TRANSCRIPTIONAL REGULATOR EXSA"/>
    <property type="match status" value="1"/>
</dbReference>
<evidence type="ECO:0000256" key="2">
    <source>
        <dbReference type="ARBA" id="ARBA00023125"/>
    </source>
</evidence>
<feature type="domain" description="HTH araC/xylS-type" evidence="4">
    <location>
        <begin position="177"/>
        <end position="275"/>
    </location>
</feature>
<evidence type="ECO:0000313" key="5">
    <source>
        <dbReference type="EMBL" id="HFH30591.1"/>
    </source>
</evidence>
<comment type="caution">
    <text evidence="5">The sequence shown here is derived from an EMBL/GenBank/DDBJ whole genome shotgun (WGS) entry which is preliminary data.</text>
</comment>
<dbReference type="Gene3D" id="2.60.120.10">
    <property type="entry name" value="Jelly Rolls"/>
    <property type="match status" value="1"/>
</dbReference>
<dbReference type="InterPro" id="IPR009057">
    <property type="entry name" value="Homeodomain-like_sf"/>
</dbReference>
<dbReference type="Gene3D" id="1.10.10.60">
    <property type="entry name" value="Homeodomain-like"/>
    <property type="match status" value="2"/>
</dbReference>
<organism evidence="5">
    <name type="scientific">Gracilinema caldarium</name>
    <dbReference type="NCBI Taxonomy" id="215591"/>
    <lineage>
        <taxon>Bacteria</taxon>
        <taxon>Pseudomonadati</taxon>
        <taxon>Spirochaetota</taxon>
        <taxon>Spirochaetia</taxon>
        <taxon>Spirochaetales</taxon>
        <taxon>Breznakiellaceae</taxon>
        <taxon>Gracilinema</taxon>
    </lineage>
</organism>
<dbReference type="GO" id="GO:0003700">
    <property type="term" value="F:DNA-binding transcription factor activity"/>
    <property type="evidence" value="ECO:0007669"/>
    <property type="project" value="InterPro"/>
</dbReference>
<evidence type="ECO:0000256" key="1">
    <source>
        <dbReference type="ARBA" id="ARBA00023015"/>
    </source>
</evidence>
<dbReference type="Pfam" id="PF12833">
    <property type="entry name" value="HTH_18"/>
    <property type="match status" value="1"/>
</dbReference>
<evidence type="ECO:0000259" key="4">
    <source>
        <dbReference type="PROSITE" id="PS01124"/>
    </source>
</evidence>
<dbReference type="SUPFAM" id="SSF51215">
    <property type="entry name" value="Regulatory protein AraC"/>
    <property type="match status" value="1"/>
</dbReference>
<dbReference type="InterPro" id="IPR003313">
    <property type="entry name" value="AraC-bd"/>
</dbReference>
<dbReference type="EMBL" id="DSVL01000427">
    <property type="protein sequence ID" value="HFH30591.1"/>
    <property type="molecule type" value="Genomic_DNA"/>
</dbReference>
<dbReference type="Pfam" id="PF02311">
    <property type="entry name" value="AraC_binding"/>
    <property type="match status" value="1"/>
</dbReference>
<keyword evidence="2" id="KW-0238">DNA-binding</keyword>
<dbReference type="AlphaFoldDB" id="A0A7C3E8N5"/>
<dbReference type="SUPFAM" id="SSF46689">
    <property type="entry name" value="Homeodomain-like"/>
    <property type="match status" value="2"/>
</dbReference>
<name>A0A7C3E8N5_9SPIR</name>
<dbReference type="InterPro" id="IPR018062">
    <property type="entry name" value="HTH_AraC-typ_CS"/>
</dbReference>
<dbReference type="PANTHER" id="PTHR43280">
    <property type="entry name" value="ARAC-FAMILY TRANSCRIPTIONAL REGULATOR"/>
    <property type="match status" value="1"/>
</dbReference>
<dbReference type="InterPro" id="IPR037923">
    <property type="entry name" value="HTH-like"/>
</dbReference>
<dbReference type="GO" id="GO:0043565">
    <property type="term" value="F:sequence-specific DNA binding"/>
    <property type="evidence" value="ECO:0007669"/>
    <property type="project" value="InterPro"/>
</dbReference>
<dbReference type="PROSITE" id="PS00041">
    <property type="entry name" value="HTH_ARAC_FAMILY_1"/>
    <property type="match status" value="1"/>
</dbReference>
<sequence length="280" mass="33184">MNIKDAVYVYRLVGGDRLSWHGRYHTHGPNDYEFHVFLEGQGAFLLNRTRYRIEGNRLFLTRPREFHSILPEALEKPISYYAFLFEIDPEKPQDQKALELIQVTEREQQKGIPIEGRSRFLLEELYFLSRSTESGQKQAAEYLLLSLIYQWYGRGHNSDQIQEVRQVSLHKRNDHVERALQLMEKSIQEKMNTQDVAEELGLSEEHFIRLFRKTLGMSPFQYFTRLKVEAASAYLVESFMPIKTISDYFGFENPFHFSRVFKKCTGLSPQEYRKTYTQRS</sequence>
<accession>A0A7C3E8N5</accession>
<dbReference type="InterPro" id="IPR018060">
    <property type="entry name" value="HTH_AraC"/>
</dbReference>